<name>A0ABU8TAN5_9PSEU</name>
<evidence type="ECO:0000259" key="5">
    <source>
        <dbReference type="Pfam" id="PF00205"/>
    </source>
</evidence>
<evidence type="ECO:0000256" key="1">
    <source>
        <dbReference type="ARBA" id="ARBA00007812"/>
    </source>
</evidence>
<dbReference type="CDD" id="cd07035">
    <property type="entry name" value="TPP_PYR_POX_like"/>
    <property type="match status" value="1"/>
</dbReference>
<dbReference type="CDD" id="cd00568">
    <property type="entry name" value="TPP_enzymes"/>
    <property type="match status" value="1"/>
</dbReference>
<evidence type="ECO:0000313" key="8">
    <source>
        <dbReference type="EMBL" id="MEJ8280996.1"/>
    </source>
</evidence>
<dbReference type="InterPro" id="IPR012001">
    <property type="entry name" value="Thiamin_PyroP_enz_TPP-bd_dom"/>
</dbReference>
<dbReference type="RefSeq" id="WP_340292778.1">
    <property type="nucleotide sequence ID" value="NZ_JBBJUP010000016.1"/>
</dbReference>
<organism evidence="8 9">
    <name type="scientific">Pseudonocardia spirodelae</name>
    <dbReference type="NCBI Taxonomy" id="3133431"/>
    <lineage>
        <taxon>Bacteria</taxon>
        <taxon>Bacillati</taxon>
        <taxon>Actinomycetota</taxon>
        <taxon>Actinomycetes</taxon>
        <taxon>Pseudonocardiales</taxon>
        <taxon>Pseudonocardiaceae</taxon>
        <taxon>Pseudonocardia</taxon>
    </lineage>
</organism>
<dbReference type="InterPro" id="IPR045229">
    <property type="entry name" value="TPP_enz"/>
</dbReference>
<feature type="compositionally biased region" description="Basic and acidic residues" evidence="4">
    <location>
        <begin position="559"/>
        <end position="572"/>
    </location>
</feature>
<dbReference type="Proteomes" id="UP001364211">
    <property type="component" value="Unassembled WGS sequence"/>
</dbReference>
<keyword evidence="2 3" id="KW-0786">Thiamine pyrophosphate</keyword>
<proteinExistence type="inferred from homology"/>
<dbReference type="SUPFAM" id="SSF52518">
    <property type="entry name" value="Thiamin diphosphate-binding fold (THDP-binding)"/>
    <property type="match status" value="2"/>
</dbReference>
<evidence type="ECO:0000256" key="2">
    <source>
        <dbReference type="ARBA" id="ARBA00023052"/>
    </source>
</evidence>
<feature type="domain" description="Thiamine pyrophosphate enzyme central" evidence="5">
    <location>
        <begin position="196"/>
        <end position="324"/>
    </location>
</feature>
<gene>
    <name evidence="8" type="ORF">WJX68_18790</name>
</gene>
<evidence type="ECO:0000259" key="7">
    <source>
        <dbReference type="Pfam" id="PF02776"/>
    </source>
</evidence>
<reference evidence="8 9" key="1">
    <citation type="submission" date="2024-03" db="EMBL/GenBank/DDBJ databases">
        <title>Draft genome sequence of Pseudonocardia sp. DW16-2.</title>
        <authorList>
            <person name="Duangmal K."/>
        </authorList>
    </citation>
    <scope>NUCLEOTIDE SEQUENCE [LARGE SCALE GENOMIC DNA]</scope>
    <source>
        <strain evidence="8 9">DW16-2</strain>
    </source>
</reference>
<dbReference type="EMBL" id="JBBJUP010000016">
    <property type="protein sequence ID" value="MEJ8280996.1"/>
    <property type="molecule type" value="Genomic_DNA"/>
</dbReference>
<dbReference type="InterPro" id="IPR029061">
    <property type="entry name" value="THDP-binding"/>
</dbReference>
<comment type="similarity">
    <text evidence="1 3">Belongs to the TPP enzyme family.</text>
</comment>
<dbReference type="SUPFAM" id="SSF52467">
    <property type="entry name" value="DHS-like NAD/FAD-binding domain"/>
    <property type="match status" value="1"/>
</dbReference>
<dbReference type="Pfam" id="PF00205">
    <property type="entry name" value="TPP_enzyme_M"/>
    <property type="match status" value="1"/>
</dbReference>
<feature type="domain" description="Thiamine pyrophosphate enzyme TPP-binding" evidence="6">
    <location>
        <begin position="409"/>
        <end position="483"/>
    </location>
</feature>
<evidence type="ECO:0000313" key="9">
    <source>
        <dbReference type="Proteomes" id="UP001364211"/>
    </source>
</evidence>
<dbReference type="InterPro" id="IPR011766">
    <property type="entry name" value="TPP_enzyme_TPP-bd"/>
</dbReference>
<sequence length="572" mass="58977">MSGAVRTYPGAWHAVADFLVAAGVDTVFGLPSDDLLLLAAVRDHGLRMVLCRDQRNAAFAATGYALQSGRPAVLAVGKGPAVTNALTGLLEASCSAAPVLVLASGTAAHARGTAAFQELDQLSVVRPLVGWAERVDHPDRVPGAVERAWTAAVAGRPGPVYLELPDHLGTAPVERSLPWSAPAEVSTAFRFEQDSAAVAALRAARRPVLLVGGGARHRNADRRVERLADRTGAAVFTTASGRGTVDEAHPRFLGLSGLYLRPAAEKVWHDADLVVALGSRLEETAVFGAGVPTVLQVNIDACDLSASFPGPRVVGDVGAVVAALDEAAGGAAVEPEWGERVDAARAELDAEARTAAGPGGPPVARLLAALDRALPADRVLVQENGLTDMWSYLFPYLPGRAGAGSIVPSEQTSLGFGAAAATGVAIAAPGRRVVAFVGDGAFALTSADLVTGHRERTGVLYVVLCNGGYGWLQSQADQRGLQRDRFGFVTDAGPPPVPADPTVHRATLDPRGDAAPVLAAALAACARGRTSVLYVPVDLTDAPPGLSEVDGDFPAPRPEGGHDRTPGNGERA</sequence>
<feature type="domain" description="Thiamine pyrophosphate enzyme N-terminal TPP-binding" evidence="7">
    <location>
        <begin position="13"/>
        <end position="123"/>
    </location>
</feature>
<dbReference type="Gene3D" id="3.40.50.970">
    <property type="match status" value="2"/>
</dbReference>
<protein>
    <submittedName>
        <fullName evidence="8">Thiamine pyrophosphate-binding protein</fullName>
    </submittedName>
</protein>
<dbReference type="InterPro" id="IPR029035">
    <property type="entry name" value="DHS-like_NAD/FAD-binding_dom"/>
</dbReference>
<dbReference type="Pfam" id="PF02776">
    <property type="entry name" value="TPP_enzyme_N"/>
    <property type="match status" value="1"/>
</dbReference>
<dbReference type="InterPro" id="IPR012000">
    <property type="entry name" value="Thiamin_PyroP_enz_cen_dom"/>
</dbReference>
<evidence type="ECO:0000256" key="4">
    <source>
        <dbReference type="SAM" id="MobiDB-lite"/>
    </source>
</evidence>
<comment type="caution">
    <text evidence="8">The sequence shown here is derived from an EMBL/GenBank/DDBJ whole genome shotgun (WGS) entry which is preliminary data.</text>
</comment>
<dbReference type="Pfam" id="PF02775">
    <property type="entry name" value="TPP_enzyme_C"/>
    <property type="match status" value="1"/>
</dbReference>
<dbReference type="PANTHER" id="PTHR18968">
    <property type="entry name" value="THIAMINE PYROPHOSPHATE ENZYMES"/>
    <property type="match status" value="1"/>
</dbReference>
<evidence type="ECO:0000259" key="6">
    <source>
        <dbReference type="Pfam" id="PF02775"/>
    </source>
</evidence>
<evidence type="ECO:0000256" key="3">
    <source>
        <dbReference type="RuleBase" id="RU362132"/>
    </source>
</evidence>
<dbReference type="PANTHER" id="PTHR18968:SF167">
    <property type="entry name" value="ACETOLACTATE SYNTHASE LARGE SUBUNIT ILVB2-RELATED"/>
    <property type="match status" value="1"/>
</dbReference>
<feature type="region of interest" description="Disordered" evidence="4">
    <location>
        <begin position="542"/>
        <end position="572"/>
    </location>
</feature>
<accession>A0ABU8TAN5</accession>
<keyword evidence="9" id="KW-1185">Reference proteome</keyword>
<dbReference type="Gene3D" id="3.40.50.1220">
    <property type="entry name" value="TPP-binding domain"/>
    <property type="match status" value="1"/>
</dbReference>